<reference evidence="1 2" key="1">
    <citation type="submission" date="2016-12" db="EMBL/GenBank/DDBJ databases">
        <title>The draft genome sequence of Actinophytocola xinjiangensis.</title>
        <authorList>
            <person name="Wang W."/>
            <person name="Yuan L."/>
        </authorList>
    </citation>
    <scope>NUCLEOTIDE SEQUENCE [LARGE SCALE GENOMIC DNA]</scope>
    <source>
        <strain evidence="1 2">CGMCC 4.4663</strain>
    </source>
</reference>
<dbReference type="Pfam" id="PF05988">
    <property type="entry name" value="DUF899"/>
    <property type="match status" value="1"/>
</dbReference>
<proteinExistence type="predicted"/>
<name>A0A7Z1AU73_9PSEU</name>
<sequence>MELPEVVTRDEWREARLALLAEEKKLTHAKTAVDAQRRALPMVLVDKDYTLAGPDGPVGLADLFEGRRQLVIYHFMFDPAWDEGCVSCSAVTDSMGRLEHLHDQETTLALVSRAPLATLTAFRERMGWSVPWYSSHGSDFNYDFHVSNDAALAPVEYNYMDEATLRELGQEHFVSNEGHGASVFLREGDQVFHTYSSYGRGLEPLLITYHYLDLTPLGRQRHVSQFRHHDRYDGASGHSCH</sequence>
<comment type="caution">
    <text evidence="1">The sequence shown here is derived from an EMBL/GenBank/DDBJ whole genome shotgun (WGS) entry which is preliminary data.</text>
</comment>
<keyword evidence="2" id="KW-1185">Reference proteome</keyword>
<accession>A0A7Z1AU73</accession>
<protein>
    <recommendedName>
        <fullName evidence="3">Dithiol-disulfide oxidoreductase (DUF899 family)</fullName>
    </recommendedName>
</protein>
<gene>
    <name evidence="1" type="ORF">BLA60_36980</name>
</gene>
<evidence type="ECO:0000313" key="1">
    <source>
        <dbReference type="EMBL" id="OLF05253.1"/>
    </source>
</evidence>
<dbReference type="Proteomes" id="UP000185696">
    <property type="component" value="Unassembled WGS sequence"/>
</dbReference>
<dbReference type="RefSeq" id="WP_075137741.1">
    <property type="nucleotide sequence ID" value="NZ_MSIF01000031.1"/>
</dbReference>
<dbReference type="InterPro" id="IPR010296">
    <property type="entry name" value="DUF899_thioredox"/>
</dbReference>
<organism evidence="1 2">
    <name type="scientific">Actinophytocola xinjiangensis</name>
    <dbReference type="NCBI Taxonomy" id="485602"/>
    <lineage>
        <taxon>Bacteria</taxon>
        <taxon>Bacillati</taxon>
        <taxon>Actinomycetota</taxon>
        <taxon>Actinomycetes</taxon>
        <taxon>Pseudonocardiales</taxon>
        <taxon>Pseudonocardiaceae</taxon>
    </lineage>
</organism>
<evidence type="ECO:0000313" key="2">
    <source>
        <dbReference type="Proteomes" id="UP000185696"/>
    </source>
</evidence>
<evidence type="ECO:0008006" key="3">
    <source>
        <dbReference type="Google" id="ProtNLM"/>
    </source>
</evidence>
<dbReference type="AlphaFoldDB" id="A0A7Z1AU73"/>
<dbReference type="EMBL" id="MSIF01000031">
    <property type="protein sequence ID" value="OLF05253.1"/>
    <property type="molecule type" value="Genomic_DNA"/>
</dbReference>
<dbReference type="OrthoDB" id="4721017at2"/>